<proteinExistence type="predicted"/>
<evidence type="ECO:0000313" key="1">
    <source>
        <dbReference type="EMBL" id="SVD78460.1"/>
    </source>
</evidence>
<protein>
    <submittedName>
        <fullName evidence="1">Uncharacterized protein</fullName>
    </submittedName>
</protein>
<organism evidence="1">
    <name type="scientific">marine metagenome</name>
    <dbReference type="NCBI Taxonomy" id="408172"/>
    <lineage>
        <taxon>unclassified sequences</taxon>
        <taxon>metagenomes</taxon>
        <taxon>ecological metagenomes</taxon>
    </lineage>
</organism>
<dbReference type="EMBL" id="UINC01173063">
    <property type="protein sequence ID" value="SVD78460.1"/>
    <property type="molecule type" value="Genomic_DNA"/>
</dbReference>
<reference evidence="1" key="1">
    <citation type="submission" date="2018-05" db="EMBL/GenBank/DDBJ databases">
        <authorList>
            <person name="Lanie J.A."/>
            <person name="Ng W.-L."/>
            <person name="Kazmierczak K.M."/>
            <person name="Andrzejewski T.M."/>
            <person name="Davidsen T.M."/>
            <person name="Wayne K.J."/>
            <person name="Tettelin H."/>
            <person name="Glass J.I."/>
            <person name="Rusch D."/>
            <person name="Podicherti R."/>
            <person name="Tsui H.-C.T."/>
            <person name="Winkler M.E."/>
        </authorList>
    </citation>
    <scope>NUCLEOTIDE SEQUENCE</scope>
</reference>
<dbReference type="AlphaFoldDB" id="A0A382Y5R9"/>
<accession>A0A382Y5R9</accession>
<sequence>MAFPIDINKFVKMNLTLKEGLSDKELKDLSENIELMRDAIV</sequence>
<feature type="non-terminal residue" evidence="1">
    <location>
        <position position="41"/>
    </location>
</feature>
<gene>
    <name evidence="1" type="ORF">METZ01_LOCUS431314</name>
</gene>
<name>A0A382Y5R9_9ZZZZ</name>